<dbReference type="AlphaFoldDB" id="A0A512BGA8"/>
<sequence length="303" mass="35613">MKPLSFIIITYNRPKDALELLQNISKLHRASELLQDVIVVNNASTEDYDDVRDFKDSNLPIVYIEAKENLGVTKGRNFALQYSKGEIIIFLDDDAVLQGEDSLVNVLNAFQRPGFENRPVAIVSFKILYYDSLEMQKNGLPHKQFEQYKDKSEFFTYFFAGGAHAIKRKILDEAGQLPAEFFYGMEEYDLSYRILDNGYCIKYDSSIVMLHKESPLGRKPRSDKQRMMWVNKTKVAYRYLPKTYFYSTALMWSFEYLSKTSFDIKGWLTGWKQVFDIPQKEQRTRLKESTLNYLKKVEARLWY</sequence>
<evidence type="ECO:0000256" key="1">
    <source>
        <dbReference type="ARBA" id="ARBA00006739"/>
    </source>
</evidence>
<dbReference type="SUPFAM" id="SSF53448">
    <property type="entry name" value="Nucleotide-diphospho-sugar transferases"/>
    <property type="match status" value="1"/>
</dbReference>
<dbReference type="Pfam" id="PF00535">
    <property type="entry name" value="Glycos_transf_2"/>
    <property type="match status" value="1"/>
</dbReference>
<dbReference type="InterPro" id="IPR001173">
    <property type="entry name" value="Glyco_trans_2-like"/>
</dbReference>
<dbReference type="OrthoDB" id="1143197at2"/>
<evidence type="ECO:0000256" key="3">
    <source>
        <dbReference type="ARBA" id="ARBA00022679"/>
    </source>
</evidence>
<evidence type="ECO:0000256" key="2">
    <source>
        <dbReference type="ARBA" id="ARBA00022676"/>
    </source>
</evidence>
<name>A0A512BGA8_9BACT</name>
<keyword evidence="6" id="KW-1185">Reference proteome</keyword>
<organism evidence="5 6">
    <name type="scientific">Segetibacter aerophilus</name>
    <dbReference type="NCBI Taxonomy" id="670293"/>
    <lineage>
        <taxon>Bacteria</taxon>
        <taxon>Pseudomonadati</taxon>
        <taxon>Bacteroidota</taxon>
        <taxon>Chitinophagia</taxon>
        <taxon>Chitinophagales</taxon>
        <taxon>Chitinophagaceae</taxon>
        <taxon>Segetibacter</taxon>
    </lineage>
</organism>
<feature type="domain" description="Glycosyltransferase 2-like" evidence="4">
    <location>
        <begin position="5"/>
        <end position="173"/>
    </location>
</feature>
<protein>
    <recommendedName>
        <fullName evidence="4">Glycosyltransferase 2-like domain-containing protein</fullName>
    </recommendedName>
</protein>
<accession>A0A512BGA8</accession>
<dbReference type="Gene3D" id="3.90.550.10">
    <property type="entry name" value="Spore Coat Polysaccharide Biosynthesis Protein SpsA, Chain A"/>
    <property type="match status" value="1"/>
</dbReference>
<dbReference type="PANTHER" id="PTHR43179:SF12">
    <property type="entry name" value="GALACTOFURANOSYLTRANSFERASE GLFT2"/>
    <property type="match status" value="1"/>
</dbReference>
<comment type="caution">
    <text evidence="5">The sequence shown here is derived from an EMBL/GenBank/DDBJ whole genome shotgun (WGS) entry which is preliminary data.</text>
</comment>
<dbReference type="RefSeq" id="WP_147205107.1">
    <property type="nucleotide sequence ID" value="NZ_BJYT01000015.1"/>
</dbReference>
<dbReference type="PANTHER" id="PTHR43179">
    <property type="entry name" value="RHAMNOSYLTRANSFERASE WBBL"/>
    <property type="match status" value="1"/>
</dbReference>
<evidence type="ECO:0000313" key="6">
    <source>
        <dbReference type="Proteomes" id="UP000321513"/>
    </source>
</evidence>
<gene>
    <name evidence="5" type="ORF">SAE01_34890</name>
</gene>
<proteinExistence type="inferred from homology"/>
<evidence type="ECO:0000313" key="5">
    <source>
        <dbReference type="EMBL" id="GEO10993.1"/>
    </source>
</evidence>
<dbReference type="InterPro" id="IPR029044">
    <property type="entry name" value="Nucleotide-diphossugar_trans"/>
</dbReference>
<keyword evidence="3" id="KW-0808">Transferase</keyword>
<evidence type="ECO:0000259" key="4">
    <source>
        <dbReference type="Pfam" id="PF00535"/>
    </source>
</evidence>
<keyword evidence="2" id="KW-0328">Glycosyltransferase</keyword>
<dbReference type="EMBL" id="BJYT01000015">
    <property type="protein sequence ID" value="GEO10993.1"/>
    <property type="molecule type" value="Genomic_DNA"/>
</dbReference>
<dbReference type="GO" id="GO:0016757">
    <property type="term" value="F:glycosyltransferase activity"/>
    <property type="evidence" value="ECO:0007669"/>
    <property type="project" value="UniProtKB-KW"/>
</dbReference>
<dbReference type="Proteomes" id="UP000321513">
    <property type="component" value="Unassembled WGS sequence"/>
</dbReference>
<reference evidence="5 6" key="1">
    <citation type="submission" date="2019-07" db="EMBL/GenBank/DDBJ databases">
        <title>Whole genome shotgun sequence of Segetibacter aerophilus NBRC 106135.</title>
        <authorList>
            <person name="Hosoyama A."/>
            <person name="Uohara A."/>
            <person name="Ohji S."/>
            <person name="Ichikawa N."/>
        </authorList>
    </citation>
    <scope>NUCLEOTIDE SEQUENCE [LARGE SCALE GENOMIC DNA]</scope>
    <source>
        <strain evidence="5 6">NBRC 106135</strain>
    </source>
</reference>
<comment type="similarity">
    <text evidence="1">Belongs to the glycosyltransferase 2 family.</text>
</comment>